<keyword evidence="3" id="KW-1185">Reference proteome</keyword>
<dbReference type="CDD" id="cd03062">
    <property type="entry name" value="TRX_Fd_Sucrase"/>
    <property type="match status" value="1"/>
</dbReference>
<evidence type="ECO:0000313" key="2">
    <source>
        <dbReference type="EMBL" id="KIK26259.1"/>
    </source>
</evidence>
<dbReference type="HOGENOM" id="CLU_092126_0_0_1"/>
<name>A0A0C9YH05_9AGAM</name>
<evidence type="ECO:0000313" key="1">
    <source>
        <dbReference type="EMBL" id="KIK15901.1"/>
    </source>
</evidence>
<dbReference type="SUPFAM" id="SSF52833">
    <property type="entry name" value="Thioredoxin-like"/>
    <property type="match status" value="1"/>
</dbReference>
<reference evidence="3" key="2">
    <citation type="submission" date="2015-01" db="EMBL/GenBank/DDBJ databases">
        <title>Evolutionary Origins and Diversification of the Mycorrhizal Mutualists.</title>
        <authorList>
            <consortium name="DOE Joint Genome Institute"/>
            <consortium name="Mycorrhizal Genomics Consortium"/>
            <person name="Kohler A."/>
            <person name="Kuo A."/>
            <person name="Nagy L.G."/>
            <person name="Floudas D."/>
            <person name="Copeland A."/>
            <person name="Barry K.W."/>
            <person name="Cichocki N."/>
            <person name="Veneault-Fourrey C."/>
            <person name="LaButti K."/>
            <person name="Lindquist E.A."/>
            <person name="Lipzen A."/>
            <person name="Lundell T."/>
            <person name="Morin E."/>
            <person name="Murat C."/>
            <person name="Riley R."/>
            <person name="Ohm R."/>
            <person name="Sun H."/>
            <person name="Tunlid A."/>
            <person name="Henrissat B."/>
            <person name="Grigoriev I.V."/>
            <person name="Hibbett D.S."/>
            <person name="Martin F."/>
        </authorList>
    </citation>
    <scope>NUCLEOTIDE SEQUENCE [LARGE SCALE GENOMIC DNA]</scope>
    <source>
        <strain evidence="3">441</strain>
    </source>
</reference>
<dbReference type="STRING" id="765257.A0A0C9YH05"/>
<evidence type="ECO:0008006" key="4">
    <source>
        <dbReference type="Google" id="ProtNLM"/>
    </source>
</evidence>
<dbReference type="Gene3D" id="3.40.30.10">
    <property type="entry name" value="Glutaredoxin"/>
    <property type="match status" value="1"/>
</dbReference>
<protein>
    <recommendedName>
        <fullName evidence="4">Altered inheritance of mitochondria protein 32</fullName>
    </recommendedName>
</protein>
<dbReference type="InterPro" id="IPR036249">
    <property type="entry name" value="Thioredoxin-like_sf"/>
</dbReference>
<reference evidence="1 3" key="1">
    <citation type="submission" date="2014-04" db="EMBL/GenBank/DDBJ databases">
        <authorList>
            <consortium name="DOE Joint Genome Institute"/>
            <person name="Kuo A."/>
            <person name="Kohler A."/>
            <person name="Costa M.D."/>
            <person name="Nagy L.G."/>
            <person name="Floudas D."/>
            <person name="Copeland A."/>
            <person name="Barry K.W."/>
            <person name="Cichocki N."/>
            <person name="Veneault-Fourrey C."/>
            <person name="LaButti K."/>
            <person name="Lindquist E.A."/>
            <person name="Lipzen A."/>
            <person name="Lundell T."/>
            <person name="Morin E."/>
            <person name="Murat C."/>
            <person name="Sun H."/>
            <person name="Tunlid A."/>
            <person name="Henrissat B."/>
            <person name="Grigoriev I.V."/>
            <person name="Hibbett D.S."/>
            <person name="Martin F."/>
            <person name="Nordberg H.P."/>
            <person name="Cantor M.N."/>
            <person name="Hua S.X."/>
        </authorList>
    </citation>
    <scope>NUCLEOTIDE SEQUENCE [LARGE SCALE GENOMIC DNA]</scope>
    <source>
        <strain evidence="1 3">441</strain>
    </source>
</reference>
<proteinExistence type="predicted"/>
<accession>A0A0C9YH05</accession>
<dbReference type="InterPro" id="IPR009737">
    <property type="entry name" value="Aim32/Apd1-like"/>
</dbReference>
<sequence>MTSFSWRSSLRRIAHQKRGFAVLPTTNHSETLRAELPGTVPPHKCYIFLHTPNPPSTYPAKFSAPVQRALLREMMTTGGSVNFCWSESGPLYPLRPQGEEEMQEYYLTAFSNARGKIEVPVVSMKNVAEVGSKLREHTDSPLSGGTEAPVSDDIHVYVCTHMARDCRCGNTGSAVVNALREELCRRRDLDHRDPSTRVRLAETAHVGGHKYAGNVLVYPHGEWLGLVQPEDVPNVLETIISKPIRPLNVDDEPICPPHWRGRMGLSKEAQVEVFTRYRV</sequence>
<dbReference type="Proteomes" id="UP000054018">
    <property type="component" value="Unassembled WGS sequence"/>
</dbReference>
<reference evidence="1" key="3">
    <citation type="submission" date="2015-02" db="EMBL/GenBank/DDBJ databases">
        <title>Evolutionary Origins and Diversification of the Mycorrhizal Mutualists.</title>
        <authorList>
            <consortium name="DOE Joint Genome Institute"/>
            <consortium name="Mycorrhizal Genomics Consortium"/>
            <person name="Kohler A."/>
            <person name="Kuo A."/>
            <person name="Nagy L.G."/>
            <person name="Floudas D."/>
            <person name="Copeland A."/>
            <person name="Barry K.W."/>
            <person name="Cichocki N."/>
            <person name="Veneault-Fourrey C."/>
            <person name="LaButti K."/>
            <person name="Lindquist E.A."/>
            <person name="Lipzen A."/>
            <person name="Lundell T."/>
            <person name="Morin E."/>
            <person name="Murat C."/>
            <person name="Riley R."/>
            <person name="Ohm R."/>
            <person name="Sun H."/>
            <person name="Tunlid A."/>
            <person name="Henrissat B."/>
            <person name="Grigoriev I.V."/>
            <person name="Hibbett D.S."/>
            <person name="Martin F."/>
        </authorList>
    </citation>
    <scope>NUCLEOTIDE SEQUENCE</scope>
    <source>
        <strain evidence="1">441</strain>
    </source>
</reference>
<dbReference type="PANTHER" id="PTHR31902">
    <property type="entry name" value="ACTIN PATCHES DISTAL PROTEIN 1"/>
    <property type="match status" value="1"/>
</dbReference>
<organism evidence="1 3">
    <name type="scientific">Pisolithus microcarpus 441</name>
    <dbReference type="NCBI Taxonomy" id="765257"/>
    <lineage>
        <taxon>Eukaryota</taxon>
        <taxon>Fungi</taxon>
        <taxon>Dikarya</taxon>
        <taxon>Basidiomycota</taxon>
        <taxon>Agaricomycotina</taxon>
        <taxon>Agaricomycetes</taxon>
        <taxon>Agaricomycetidae</taxon>
        <taxon>Boletales</taxon>
        <taxon>Sclerodermatineae</taxon>
        <taxon>Pisolithaceae</taxon>
        <taxon>Pisolithus</taxon>
    </lineage>
</organism>
<dbReference type="EMBL" id="KN833702">
    <property type="protein sequence ID" value="KIK26259.1"/>
    <property type="molecule type" value="Genomic_DNA"/>
</dbReference>
<dbReference type="Pfam" id="PF06999">
    <property type="entry name" value="Suc_Fer-like"/>
    <property type="match status" value="1"/>
</dbReference>
<dbReference type="AlphaFoldDB" id="A0A0C9YH05"/>
<dbReference type="PANTHER" id="PTHR31902:SF14">
    <property type="entry name" value="ACTIN PATCHES DISTAL PROTEIN 1"/>
    <property type="match status" value="1"/>
</dbReference>
<evidence type="ECO:0000313" key="3">
    <source>
        <dbReference type="Proteomes" id="UP000054018"/>
    </source>
</evidence>
<gene>
    <name evidence="2" type="ORF">PISMIDRAFT_676037</name>
    <name evidence="1" type="ORF">PISMIDRAFT_686837</name>
</gene>
<dbReference type="EMBL" id="KN833872">
    <property type="protein sequence ID" value="KIK15901.1"/>
    <property type="molecule type" value="Genomic_DNA"/>
</dbReference>
<dbReference type="OrthoDB" id="10253744at2759"/>